<dbReference type="AlphaFoldDB" id="A0A9D1ANH3"/>
<dbReference type="Proteomes" id="UP000824242">
    <property type="component" value="Unassembled WGS sequence"/>
</dbReference>
<proteinExistence type="predicted"/>
<comment type="caution">
    <text evidence="3">The sequence shown here is derived from an EMBL/GenBank/DDBJ whole genome shotgun (WGS) entry which is preliminary data.</text>
</comment>
<name>A0A9D1ANH3_9FIRM</name>
<feature type="compositionally biased region" description="Low complexity" evidence="1">
    <location>
        <begin position="106"/>
        <end position="116"/>
    </location>
</feature>
<feature type="transmembrane region" description="Helical" evidence="2">
    <location>
        <begin position="27"/>
        <end position="45"/>
    </location>
</feature>
<sequence>MPENRKRNEEGGGFFERVAQHPSARRWILIGGIAGIALIFLSSLFSGQGQTEEIPDNTGQQVISAQDYALSLQEELSALISQIEGAGEAQVLVTLERSAEQVYATEGRSSARAESGGSDEEEETTYFSVRGSDGSEQALPVTEVQPVIRGVVIVCPGGGNPAVAERITRAVTTALDLSSARVCVVQAK</sequence>
<evidence type="ECO:0000256" key="1">
    <source>
        <dbReference type="SAM" id="MobiDB-lite"/>
    </source>
</evidence>
<evidence type="ECO:0000256" key="2">
    <source>
        <dbReference type="SAM" id="Phobius"/>
    </source>
</evidence>
<feature type="region of interest" description="Disordered" evidence="1">
    <location>
        <begin position="104"/>
        <end position="133"/>
    </location>
</feature>
<accession>A0A9D1ANH3</accession>
<keyword evidence="2" id="KW-0472">Membrane</keyword>
<evidence type="ECO:0000313" key="3">
    <source>
        <dbReference type="EMBL" id="HIR47726.1"/>
    </source>
</evidence>
<protein>
    <submittedName>
        <fullName evidence="3">Stage III sporulation protein AG</fullName>
    </submittedName>
</protein>
<reference evidence="3" key="1">
    <citation type="submission" date="2020-10" db="EMBL/GenBank/DDBJ databases">
        <authorList>
            <person name="Gilroy R."/>
        </authorList>
    </citation>
    <scope>NUCLEOTIDE SEQUENCE</scope>
    <source>
        <strain evidence="3">ChiSxjej1B13-7958</strain>
    </source>
</reference>
<organism evidence="3 4">
    <name type="scientific">Candidatus Caccousia avicola</name>
    <dbReference type="NCBI Taxonomy" id="2840721"/>
    <lineage>
        <taxon>Bacteria</taxon>
        <taxon>Bacillati</taxon>
        <taxon>Bacillota</taxon>
        <taxon>Clostridia</taxon>
        <taxon>Eubacteriales</taxon>
        <taxon>Oscillospiraceae</taxon>
        <taxon>Oscillospiraceae incertae sedis</taxon>
        <taxon>Candidatus Caccousia</taxon>
    </lineage>
</organism>
<reference evidence="3" key="2">
    <citation type="journal article" date="2021" name="PeerJ">
        <title>Extensive microbial diversity within the chicken gut microbiome revealed by metagenomics and culture.</title>
        <authorList>
            <person name="Gilroy R."/>
            <person name="Ravi A."/>
            <person name="Getino M."/>
            <person name="Pursley I."/>
            <person name="Horton D.L."/>
            <person name="Alikhan N.F."/>
            <person name="Baker D."/>
            <person name="Gharbi K."/>
            <person name="Hall N."/>
            <person name="Watson M."/>
            <person name="Adriaenssens E.M."/>
            <person name="Foster-Nyarko E."/>
            <person name="Jarju S."/>
            <person name="Secka A."/>
            <person name="Antonio M."/>
            <person name="Oren A."/>
            <person name="Chaudhuri R.R."/>
            <person name="La Ragione R."/>
            <person name="Hildebrand F."/>
            <person name="Pallen M.J."/>
        </authorList>
    </citation>
    <scope>NUCLEOTIDE SEQUENCE</scope>
    <source>
        <strain evidence="3">ChiSxjej1B13-7958</strain>
    </source>
</reference>
<dbReference type="EMBL" id="DVGZ01000095">
    <property type="protein sequence ID" value="HIR47726.1"/>
    <property type="molecule type" value="Genomic_DNA"/>
</dbReference>
<evidence type="ECO:0000313" key="4">
    <source>
        <dbReference type="Proteomes" id="UP000824242"/>
    </source>
</evidence>
<keyword evidence="2" id="KW-0812">Transmembrane</keyword>
<gene>
    <name evidence="3" type="ORF">IAB89_08760</name>
</gene>
<keyword evidence="2" id="KW-1133">Transmembrane helix</keyword>